<accession>A0A4R5E1C2</accession>
<sequence length="135" mass="15484">MKNRFVFDTNTLISAALSPYSTNALAIKRAEFLGEIIYSNSTWSEFLNVLFRTKFDKYFTIDERELLVEKFLLTFRQKNVDIIISECRDVKDNMFLELAVSAKASCIISGDPDLLILHPFRGIPIINATDFLSSF</sequence>
<dbReference type="OrthoDB" id="597986at2"/>
<dbReference type="SUPFAM" id="SSF88723">
    <property type="entry name" value="PIN domain-like"/>
    <property type="match status" value="1"/>
</dbReference>
<reference evidence="2 3" key="1">
    <citation type="submission" date="2019-03" db="EMBL/GenBank/DDBJ databases">
        <title>Dyadobacter AR-3-6 sp. nov., isolated from arctic soil.</title>
        <authorList>
            <person name="Chaudhary D.K."/>
        </authorList>
    </citation>
    <scope>NUCLEOTIDE SEQUENCE [LARGE SCALE GENOMIC DNA]</scope>
    <source>
        <strain evidence="2 3">AR-3-6</strain>
    </source>
</reference>
<comment type="caution">
    <text evidence="2">The sequence shown here is derived from an EMBL/GenBank/DDBJ whole genome shotgun (WGS) entry which is preliminary data.</text>
</comment>
<organism evidence="2 3">
    <name type="scientific">Dyadobacter psychrotolerans</name>
    <dbReference type="NCBI Taxonomy" id="2541721"/>
    <lineage>
        <taxon>Bacteria</taxon>
        <taxon>Pseudomonadati</taxon>
        <taxon>Bacteroidota</taxon>
        <taxon>Cytophagia</taxon>
        <taxon>Cytophagales</taxon>
        <taxon>Spirosomataceae</taxon>
        <taxon>Dyadobacter</taxon>
    </lineage>
</organism>
<dbReference type="PANTHER" id="PTHR34610:SF3">
    <property type="entry name" value="SSL7007 PROTEIN"/>
    <property type="match status" value="1"/>
</dbReference>
<dbReference type="PANTHER" id="PTHR34610">
    <property type="entry name" value="SSL7007 PROTEIN"/>
    <property type="match status" value="1"/>
</dbReference>
<feature type="domain" description="PIN" evidence="1">
    <location>
        <begin position="3"/>
        <end position="116"/>
    </location>
</feature>
<dbReference type="SMART" id="SM00670">
    <property type="entry name" value="PINc"/>
    <property type="match status" value="1"/>
</dbReference>
<keyword evidence="3" id="KW-1185">Reference proteome</keyword>
<evidence type="ECO:0000313" key="3">
    <source>
        <dbReference type="Proteomes" id="UP000294850"/>
    </source>
</evidence>
<dbReference type="NCBIfam" id="TIGR00305">
    <property type="entry name" value="putative toxin-antitoxin system toxin component, PIN family"/>
    <property type="match status" value="1"/>
</dbReference>
<evidence type="ECO:0000259" key="1">
    <source>
        <dbReference type="SMART" id="SM00670"/>
    </source>
</evidence>
<dbReference type="Proteomes" id="UP000294850">
    <property type="component" value="Unassembled WGS sequence"/>
</dbReference>
<gene>
    <name evidence="2" type="ORF">E0F88_02690</name>
</gene>
<dbReference type="AlphaFoldDB" id="A0A4R5E1C2"/>
<dbReference type="InterPro" id="IPR002850">
    <property type="entry name" value="PIN_toxin-like"/>
</dbReference>
<dbReference type="RefSeq" id="WP_131956389.1">
    <property type="nucleotide sequence ID" value="NZ_SMFL01000001.1"/>
</dbReference>
<evidence type="ECO:0000313" key="2">
    <source>
        <dbReference type="EMBL" id="TDE18461.1"/>
    </source>
</evidence>
<dbReference type="EMBL" id="SMFL01000001">
    <property type="protein sequence ID" value="TDE18461.1"/>
    <property type="molecule type" value="Genomic_DNA"/>
</dbReference>
<protein>
    <submittedName>
        <fullName evidence="2">Putative toxin-antitoxin system toxin component, PIN family</fullName>
    </submittedName>
</protein>
<dbReference type="InterPro" id="IPR029060">
    <property type="entry name" value="PIN-like_dom_sf"/>
</dbReference>
<dbReference type="InterPro" id="IPR002716">
    <property type="entry name" value="PIN_dom"/>
</dbReference>
<name>A0A4R5E1C2_9BACT</name>
<proteinExistence type="predicted"/>
<dbReference type="Pfam" id="PF13470">
    <property type="entry name" value="PIN_3"/>
    <property type="match status" value="1"/>
</dbReference>